<dbReference type="Gene3D" id="1.10.357.10">
    <property type="entry name" value="Tetracycline Repressor, domain 2"/>
    <property type="match status" value="1"/>
</dbReference>
<dbReference type="GO" id="GO:0003677">
    <property type="term" value="F:DNA binding"/>
    <property type="evidence" value="ECO:0007669"/>
    <property type="project" value="UniProtKB-UniRule"/>
</dbReference>
<dbReference type="PANTHER" id="PTHR43479:SF11">
    <property type="entry name" value="ACREF_ENVCD OPERON REPRESSOR-RELATED"/>
    <property type="match status" value="1"/>
</dbReference>
<accession>A0A5P5ZJ46</accession>
<keyword evidence="1 2" id="KW-0238">DNA-binding</keyword>
<gene>
    <name evidence="4" type="ORF">LA749_03345</name>
</gene>
<organism evidence="4 5">
    <name type="scientific">Lactobacillus acetotolerans</name>
    <dbReference type="NCBI Taxonomy" id="1600"/>
    <lineage>
        <taxon>Bacteria</taxon>
        <taxon>Bacillati</taxon>
        <taxon>Bacillota</taxon>
        <taxon>Bacilli</taxon>
        <taxon>Lactobacillales</taxon>
        <taxon>Lactobacillaceae</taxon>
        <taxon>Lactobacillus</taxon>
    </lineage>
</organism>
<dbReference type="RefSeq" id="WP_056971012.1">
    <property type="nucleotide sequence ID" value="NZ_CP044496.1"/>
</dbReference>
<proteinExistence type="predicted"/>
<feature type="DNA-binding region" description="H-T-H motif" evidence="2">
    <location>
        <begin position="28"/>
        <end position="47"/>
    </location>
</feature>
<feature type="domain" description="HTH tetR-type" evidence="3">
    <location>
        <begin position="5"/>
        <end position="65"/>
    </location>
</feature>
<evidence type="ECO:0000313" key="5">
    <source>
        <dbReference type="Proteomes" id="UP000325393"/>
    </source>
</evidence>
<dbReference type="EMBL" id="CP044496">
    <property type="protein sequence ID" value="QFG51082.1"/>
    <property type="molecule type" value="Genomic_DNA"/>
</dbReference>
<dbReference type="Pfam" id="PF00440">
    <property type="entry name" value="TetR_N"/>
    <property type="match status" value="1"/>
</dbReference>
<dbReference type="GeneID" id="78212016"/>
<evidence type="ECO:0000259" key="3">
    <source>
        <dbReference type="PROSITE" id="PS50977"/>
    </source>
</evidence>
<dbReference type="PANTHER" id="PTHR43479">
    <property type="entry name" value="ACREF/ENVCD OPERON REPRESSOR-RELATED"/>
    <property type="match status" value="1"/>
</dbReference>
<dbReference type="InterPro" id="IPR001647">
    <property type="entry name" value="HTH_TetR"/>
</dbReference>
<dbReference type="InterPro" id="IPR050624">
    <property type="entry name" value="HTH-type_Tx_Regulator"/>
</dbReference>
<dbReference type="Proteomes" id="UP000325393">
    <property type="component" value="Chromosome"/>
</dbReference>
<dbReference type="InterPro" id="IPR009057">
    <property type="entry name" value="Homeodomain-like_sf"/>
</dbReference>
<protein>
    <submittedName>
        <fullName evidence="4">TetR/AcrR family transcriptional regulator</fullName>
    </submittedName>
</protein>
<dbReference type="AlphaFoldDB" id="A0A5P5ZJ46"/>
<evidence type="ECO:0000256" key="2">
    <source>
        <dbReference type="PROSITE-ProRule" id="PRU00335"/>
    </source>
</evidence>
<sequence length="158" mass="18810">MKQSERSKKWIEEALFVLLKQKPFSKITITDITKKAGVARLTFYRNFAKKEDILQYHFDNIFREYLSSLDKNITDISTAIRQCLEFWAIHKEETKILVDNNLQYLLYKPFRKYLNIVLARSKKYSTCTNNQKNFILGGMFFTFLSISKVDCETVKYFV</sequence>
<dbReference type="PROSITE" id="PS50977">
    <property type="entry name" value="HTH_TETR_2"/>
    <property type="match status" value="1"/>
</dbReference>
<name>A0A5P5ZJ46_9LACO</name>
<dbReference type="SUPFAM" id="SSF46689">
    <property type="entry name" value="Homeodomain-like"/>
    <property type="match status" value="1"/>
</dbReference>
<evidence type="ECO:0000313" key="4">
    <source>
        <dbReference type="EMBL" id="QFG51082.1"/>
    </source>
</evidence>
<reference evidence="4 5" key="1">
    <citation type="submission" date="2019-09" db="EMBL/GenBank/DDBJ databases">
        <title>Genome sequencing of Lactobacillus acetotolerans.</title>
        <authorList>
            <person name="Kim K."/>
        </authorList>
    </citation>
    <scope>NUCLEOTIDE SEQUENCE [LARGE SCALE GENOMIC DNA]</scope>
    <source>
        <strain evidence="4 5">LA749</strain>
    </source>
</reference>
<evidence type="ECO:0000256" key="1">
    <source>
        <dbReference type="ARBA" id="ARBA00023125"/>
    </source>
</evidence>